<feature type="region of interest" description="Disordered" evidence="1">
    <location>
        <begin position="25"/>
        <end position="75"/>
    </location>
</feature>
<gene>
    <name evidence="2" type="ORF">GCM10022280_02730</name>
</gene>
<accession>A0ABP7SBM1</accession>
<evidence type="ECO:0008006" key="4">
    <source>
        <dbReference type="Google" id="ProtNLM"/>
    </source>
</evidence>
<organism evidence="2 3">
    <name type="scientific">Sphingomonas swuensis</name>
    <dbReference type="NCBI Taxonomy" id="977800"/>
    <lineage>
        <taxon>Bacteria</taxon>
        <taxon>Pseudomonadati</taxon>
        <taxon>Pseudomonadota</taxon>
        <taxon>Alphaproteobacteria</taxon>
        <taxon>Sphingomonadales</taxon>
        <taxon>Sphingomonadaceae</taxon>
        <taxon>Sphingomonas</taxon>
    </lineage>
</organism>
<evidence type="ECO:0000256" key="1">
    <source>
        <dbReference type="SAM" id="MobiDB-lite"/>
    </source>
</evidence>
<protein>
    <recommendedName>
        <fullName evidence="4">Secreted protein</fullName>
    </recommendedName>
</protein>
<evidence type="ECO:0000313" key="2">
    <source>
        <dbReference type="EMBL" id="GAA4009342.1"/>
    </source>
</evidence>
<keyword evidence="3" id="KW-1185">Reference proteome</keyword>
<proteinExistence type="predicted"/>
<dbReference type="Proteomes" id="UP001500235">
    <property type="component" value="Unassembled WGS sequence"/>
</dbReference>
<reference evidence="3" key="1">
    <citation type="journal article" date="2019" name="Int. J. Syst. Evol. Microbiol.">
        <title>The Global Catalogue of Microorganisms (GCM) 10K type strain sequencing project: providing services to taxonomists for standard genome sequencing and annotation.</title>
        <authorList>
            <consortium name="The Broad Institute Genomics Platform"/>
            <consortium name="The Broad Institute Genome Sequencing Center for Infectious Disease"/>
            <person name="Wu L."/>
            <person name="Ma J."/>
        </authorList>
    </citation>
    <scope>NUCLEOTIDE SEQUENCE [LARGE SCALE GENOMIC DNA]</scope>
    <source>
        <strain evidence="3">JCM 17563</strain>
    </source>
</reference>
<dbReference type="EMBL" id="BAABBQ010000001">
    <property type="protein sequence ID" value="GAA4009342.1"/>
    <property type="molecule type" value="Genomic_DNA"/>
</dbReference>
<evidence type="ECO:0000313" key="3">
    <source>
        <dbReference type="Proteomes" id="UP001500235"/>
    </source>
</evidence>
<comment type="caution">
    <text evidence="2">The sequence shown here is derived from an EMBL/GenBank/DDBJ whole genome shotgun (WGS) entry which is preliminary data.</text>
</comment>
<name>A0ABP7SBM1_9SPHN</name>
<sequence>MVIATEPWALASGAGMVCAAPGKHAAAANKPTNIRMRPTPTPLGAESVTLSHGRQPACEGGQKSKLARAWTLSTP</sequence>